<reference evidence="1" key="1">
    <citation type="submission" date="2020-10" db="EMBL/GenBank/DDBJ databases">
        <title>Taxonomic study of unclassified bacteria belonging to the class Ktedonobacteria.</title>
        <authorList>
            <person name="Yabe S."/>
            <person name="Wang C.M."/>
            <person name="Zheng Y."/>
            <person name="Sakai Y."/>
            <person name="Cavaletti L."/>
            <person name="Monciardini P."/>
            <person name="Donadio S."/>
        </authorList>
    </citation>
    <scope>NUCLEOTIDE SEQUENCE</scope>
    <source>
        <strain evidence="1">SOSP1-1</strain>
    </source>
</reference>
<organism evidence="1 2">
    <name type="scientific">Ktedonospora formicarum</name>
    <dbReference type="NCBI Taxonomy" id="2778364"/>
    <lineage>
        <taxon>Bacteria</taxon>
        <taxon>Bacillati</taxon>
        <taxon>Chloroflexota</taxon>
        <taxon>Ktedonobacteria</taxon>
        <taxon>Ktedonobacterales</taxon>
        <taxon>Ktedonobacteraceae</taxon>
        <taxon>Ktedonospora</taxon>
    </lineage>
</organism>
<dbReference type="EMBL" id="BNJF01000008">
    <property type="protein sequence ID" value="GHO50468.1"/>
    <property type="molecule type" value="Genomic_DNA"/>
</dbReference>
<gene>
    <name evidence="1" type="ORF">KSX_86310</name>
</gene>
<comment type="caution">
    <text evidence="1">The sequence shown here is derived from an EMBL/GenBank/DDBJ whole genome shotgun (WGS) entry which is preliminary data.</text>
</comment>
<keyword evidence="2" id="KW-1185">Reference proteome</keyword>
<evidence type="ECO:0000313" key="1">
    <source>
        <dbReference type="EMBL" id="GHO50468.1"/>
    </source>
</evidence>
<dbReference type="Proteomes" id="UP000612362">
    <property type="component" value="Unassembled WGS sequence"/>
</dbReference>
<dbReference type="AlphaFoldDB" id="A0A8J3IAT1"/>
<sequence length="90" mass="10264">MPEHVHARRDAAARFTEHYEVIATIEIRGQVLLEDATSRLFPDRVTVSQLDDILYRNIFHGDLRAGTEEKVARSFSSVRAPHFFCGSHPT</sequence>
<proteinExistence type="predicted"/>
<protein>
    <submittedName>
        <fullName evidence="1">Uncharacterized protein</fullName>
    </submittedName>
</protein>
<dbReference type="RefSeq" id="WP_220199475.1">
    <property type="nucleotide sequence ID" value="NZ_BNJF01000008.1"/>
</dbReference>
<accession>A0A8J3IAT1</accession>
<name>A0A8J3IAT1_9CHLR</name>
<evidence type="ECO:0000313" key="2">
    <source>
        <dbReference type="Proteomes" id="UP000612362"/>
    </source>
</evidence>